<dbReference type="EMBL" id="MU825435">
    <property type="protein sequence ID" value="KAJ7389321.1"/>
    <property type="molecule type" value="Genomic_DNA"/>
</dbReference>
<evidence type="ECO:0000313" key="2">
    <source>
        <dbReference type="EMBL" id="KAJ7389321.1"/>
    </source>
</evidence>
<dbReference type="PANTHER" id="PTHR11319:SF35">
    <property type="entry name" value="OUTER MEMBRANE PROTEIN PMPC-RELATED"/>
    <property type="match status" value="1"/>
</dbReference>
<feature type="transmembrane region" description="Helical" evidence="1">
    <location>
        <begin position="248"/>
        <end position="264"/>
    </location>
</feature>
<feature type="transmembrane region" description="Helical" evidence="1">
    <location>
        <begin position="276"/>
        <end position="301"/>
    </location>
</feature>
<gene>
    <name evidence="2" type="ORF">OS493_032175</name>
</gene>
<evidence type="ECO:0000256" key="1">
    <source>
        <dbReference type="SAM" id="Phobius"/>
    </source>
</evidence>
<accession>A0A9X0D7E8</accession>
<comment type="caution">
    <text evidence="2">The sequence shown here is derived from an EMBL/GenBank/DDBJ whole genome shotgun (WGS) entry which is preliminary data.</text>
</comment>
<proteinExistence type="predicted"/>
<reference evidence="2" key="1">
    <citation type="submission" date="2023-01" db="EMBL/GenBank/DDBJ databases">
        <title>Genome assembly of the deep-sea coral Lophelia pertusa.</title>
        <authorList>
            <person name="Herrera S."/>
            <person name="Cordes E."/>
        </authorList>
    </citation>
    <scope>NUCLEOTIDE SEQUENCE</scope>
    <source>
        <strain evidence="2">USNM1676648</strain>
        <tissue evidence="2">Polyp</tissue>
    </source>
</reference>
<dbReference type="PANTHER" id="PTHR11319">
    <property type="entry name" value="G PROTEIN-COUPLED RECEPTOR-RELATED"/>
    <property type="match status" value="1"/>
</dbReference>
<protein>
    <submittedName>
        <fullName evidence="2">Uncharacterized protein</fullName>
    </submittedName>
</protein>
<feature type="transmembrane region" description="Helical" evidence="1">
    <location>
        <begin position="132"/>
        <end position="156"/>
    </location>
</feature>
<dbReference type="OrthoDB" id="5986459at2759"/>
<feature type="transmembrane region" description="Helical" evidence="1">
    <location>
        <begin position="40"/>
        <end position="61"/>
    </location>
</feature>
<keyword evidence="1" id="KW-0472">Membrane</keyword>
<feature type="transmembrane region" description="Helical" evidence="1">
    <location>
        <begin position="198"/>
        <end position="228"/>
    </location>
</feature>
<dbReference type="Proteomes" id="UP001163046">
    <property type="component" value="Unassembled WGS sequence"/>
</dbReference>
<keyword evidence="1" id="KW-1133">Transmembrane helix</keyword>
<name>A0A9X0D7E8_9CNID</name>
<keyword evidence="3" id="KW-1185">Reference proteome</keyword>
<organism evidence="2 3">
    <name type="scientific">Desmophyllum pertusum</name>
    <dbReference type="NCBI Taxonomy" id="174260"/>
    <lineage>
        <taxon>Eukaryota</taxon>
        <taxon>Metazoa</taxon>
        <taxon>Cnidaria</taxon>
        <taxon>Anthozoa</taxon>
        <taxon>Hexacorallia</taxon>
        <taxon>Scleractinia</taxon>
        <taxon>Caryophylliina</taxon>
        <taxon>Caryophylliidae</taxon>
        <taxon>Desmophyllum</taxon>
    </lineage>
</organism>
<evidence type="ECO:0000313" key="3">
    <source>
        <dbReference type="Proteomes" id="UP001163046"/>
    </source>
</evidence>
<dbReference type="AlphaFoldDB" id="A0A9X0D7E8"/>
<keyword evidence="1" id="KW-0812">Transmembrane</keyword>
<sequence>MDFMVSSANVWPQKVVAAQKYLSSYWNLYFPSLSCDFPTLFTPVVVCMATVGLYFVILLTYNKVRPHQRRMEKVHFKCRQSAFFCLSFSYFPVVKQTLSILRPCHNDRDVLYMPNSPWIECTSDTYNTLTALGFVSVVFYVIGFPLFLISLLFVFFRKRKDMSPEDRQKLDAWLGPVYLPYKPKYQPYFEIFMLFRRLLLAIGLSMISSSSTLQTFVVWLILMVSAIIHSRLQPYNKLPNYQFDYNNFFEPLVLFVLSISFMLLKFSALDSSCTGTFVWVVMIVNTCVLVVLVGAIFYLLVFAGNARDNDNLETGNGECNARAREDENSNDEDIRHLLPVDDLCGTVPIDDVT</sequence>